<dbReference type="RefSeq" id="WP_379264979.1">
    <property type="nucleotide sequence ID" value="NZ_JBHUMJ010000011.1"/>
</dbReference>
<evidence type="ECO:0000256" key="4">
    <source>
        <dbReference type="ARBA" id="ARBA00022989"/>
    </source>
</evidence>
<comment type="subcellular location">
    <subcellularLocation>
        <location evidence="1">Cell membrane</location>
        <topology evidence="1">Multi-pass membrane protein</topology>
    </subcellularLocation>
</comment>
<dbReference type="InterPro" id="IPR051791">
    <property type="entry name" value="Pra-immunoreactive"/>
</dbReference>
<feature type="transmembrane region" description="Helical" evidence="6">
    <location>
        <begin position="96"/>
        <end position="115"/>
    </location>
</feature>
<sequence length="139" mass="15612">MQTTINYAGFWVRLMAFTLDLVALVALHYILFVGFLEKHISGLSSASISMLLIISYFIFPTLRYGQTLGKMVIGIKVVQTETGLQLSWENIVIREIVGKFSSAMLLFIGYLIVCVDAQKQGLHDKFGQSCVIWVDNDDI</sequence>
<evidence type="ECO:0000313" key="9">
    <source>
        <dbReference type="Proteomes" id="UP001597540"/>
    </source>
</evidence>
<feature type="transmembrane region" description="Helical" evidence="6">
    <location>
        <begin position="40"/>
        <end position="59"/>
    </location>
</feature>
<evidence type="ECO:0000256" key="5">
    <source>
        <dbReference type="ARBA" id="ARBA00023136"/>
    </source>
</evidence>
<reference evidence="9" key="1">
    <citation type="journal article" date="2019" name="Int. J. Syst. Evol. Microbiol.">
        <title>The Global Catalogue of Microorganisms (GCM) 10K type strain sequencing project: providing services to taxonomists for standard genome sequencing and annotation.</title>
        <authorList>
            <consortium name="The Broad Institute Genomics Platform"/>
            <consortium name="The Broad Institute Genome Sequencing Center for Infectious Disease"/>
            <person name="Wu L."/>
            <person name="Ma J."/>
        </authorList>
    </citation>
    <scope>NUCLEOTIDE SEQUENCE [LARGE SCALE GENOMIC DNA]</scope>
    <source>
        <strain evidence="9">KCTC 33849</strain>
    </source>
</reference>
<keyword evidence="5 6" id="KW-0472">Membrane</keyword>
<evidence type="ECO:0000256" key="6">
    <source>
        <dbReference type="SAM" id="Phobius"/>
    </source>
</evidence>
<keyword evidence="2" id="KW-1003">Cell membrane</keyword>
<organism evidence="8 9">
    <name type="scientific">Paenibacillus shunpengii</name>
    <dbReference type="NCBI Taxonomy" id="2054424"/>
    <lineage>
        <taxon>Bacteria</taxon>
        <taxon>Bacillati</taxon>
        <taxon>Bacillota</taxon>
        <taxon>Bacilli</taxon>
        <taxon>Bacillales</taxon>
        <taxon>Paenibacillaceae</taxon>
        <taxon>Paenibacillus</taxon>
    </lineage>
</organism>
<keyword evidence="4 6" id="KW-1133">Transmembrane helix</keyword>
<dbReference type="EMBL" id="JBHUMJ010000011">
    <property type="protein sequence ID" value="MFD2703474.1"/>
    <property type="molecule type" value="Genomic_DNA"/>
</dbReference>
<evidence type="ECO:0000259" key="7">
    <source>
        <dbReference type="Pfam" id="PF06271"/>
    </source>
</evidence>
<accession>A0ABW5SW02</accession>
<dbReference type="InterPro" id="IPR010432">
    <property type="entry name" value="RDD"/>
</dbReference>
<proteinExistence type="predicted"/>
<name>A0ABW5SW02_9BACL</name>
<evidence type="ECO:0000256" key="2">
    <source>
        <dbReference type="ARBA" id="ARBA00022475"/>
    </source>
</evidence>
<comment type="caution">
    <text evidence="8">The sequence shown here is derived from an EMBL/GenBank/DDBJ whole genome shotgun (WGS) entry which is preliminary data.</text>
</comment>
<keyword evidence="9" id="KW-1185">Reference proteome</keyword>
<feature type="transmembrane region" description="Helical" evidence="6">
    <location>
        <begin position="12"/>
        <end position="33"/>
    </location>
</feature>
<feature type="domain" description="RDD" evidence="7">
    <location>
        <begin position="7"/>
        <end position="127"/>
    </location>
</feature>
<keyword evidence="3 6" id="KW-0812">Transmembrane</keyword>
<dbReference type="Proteomes" id="UP001597540">
    <property type="component" value="Unassembled WGS sequence"/>
</dbReference>
<protein>
    <submittedName>
        <fullName evidence="8">RDD family protein</fullName>
    </submittedName>
</protein>
<dbReference type="Pfam" id="PF06271">
    <property type="entry name" value="RDD"/>
    <property type="match status" value="1"/>
</dbReference>
<dbReference type="PANTHER" id="PTHR36115">
    <property type="entry name" value="PROLINE-RICH ANTIGEN HOMOLOG-RELATED"/>
    <property type="match status" value="1"/>
</dbReference>
<evidence type="ECO:0000256" key="1">
    <source>
        <dbReference type="ARBA" id="ARBA00004651"/>
    </source>
</evidence>
<evidence type="ECO:0000313" key="8">
    <source>
        <dbReference type="EMBL" id="MFD2703474.1"/>
    </source>
</evidence>
<gene>
    <name evidence="8" type="ORF">ACFSVM_23850</name>
</gene>
<dbReference type="PANTHER" id="PTHR36115:SF9">
    <property type="entry name" value="LMO1584 PROTEIN"/>
    <property type="match status" value="1"/>
</dbReference>
<evidence type="ECO:0000256" key="3">
    <source>
        <dbReference type="ARBA" id="ARBA00022692"/>
    </source>
</evidence>